<protein>
    <submittedName>
        <fullName evidence="3">Uncharacterized protein</fullName>
    </submittedName>
</protein>
<evidence type="ECO:0000313" key="4">
    <source>
        <dbReference type="Proteomes" id="UP000053144"/>
    </source>
</evidence>
<keyword evidence="2" id="KW-1133">Transmembrane helix</keyword>
<dbReference type="Gramene" id="KOM43262">
    <property type="protein sequence ID" value="KOM43262"/>
    <property type="gene ID" value="LR48_Vigan05g086600"/>
</dbReference>
<feature type="region of interest" description="Disordered" evidence="1">
    <location>
        <begin position="181"/>
        <end position="203"/>
    </location>
</feature>
<name>A0A0L9UL10_PHAAN</name>
<evidence type="ECO:0000256" key="1">
    <source>
        <dbReference type="SAM" id="MobiDB-lite"/>
    </source>
</evidence>
<sequence length="270" mass="30856">MRRCSGSNQIKRSGAQGASYFKRHESHYHTCPAINGHNNHYLSFSRPFQDFAFQTLHASKVVRAWGLVYYMVWMIGAIQYMVRTIGTIQYGPSTESGQYNRKEPIGRQLVALMCNKDVGHRLPCFFFIREWFEIDMLDHEWFEIDTLDHEWQAGVDTSVPPFERPRKAIDEAYYRQYCGGEDAAQPVPPRHARREREPAQSRTSADANPIISFLVGLGLLNVGLGCLVPGWVCFVSGCVVLCWIGLVMPRLFLVELCCLDQAVLDLDFKV</sequence>
<proteinExistence type="predicted"/>
<feature type="transmembrane region" description="Helical" evidence="2">
    <location>
        <begin position="203"/>
        <end position="222"/>
    </location>
</feature>
<feature type="transmembrane region" description="Helical" evidence="2">
    <location>
        <begin position="64"/>
        <end position="82"/>
    </location>
</feature>
<evidence type="ECO:0000313" key="3">
    <source>
        <dbReference type="EMBL" id="KOM43262.1"/>
    </source>
</evidence>
<organism evidence="3 4">
    <name type="scientific">Phaseolus angularis</name>
    <name type="common">Azuki bean</name>
    <name type="synonym">Vigna angularis</name>
    <dbReference type="NCBI Taxonomy" id="3914"/>
    <lineage>
        <taxon>Eukaryota</taxon>
        <taxon>Viridiplantae</taxon>
        <taxon>Streptophyta</taxon>
        <taxon>Embryophyta</taxon>
        <taxon>Tracheophyta</taxon>
        <taxon>Spermatophyta</taxon>
        <taxon>Magnoliopsida</taxon>
        <taxon>eudicotyledons</taxon>
        <taxon>Gunneridae</taxon>
        <taxon>Pentapetalae</taxon>
        <taxon>rosids</taxon>
        <taxon>fabids</taxon>
        <taxon>Fabales</taxon>
        <taxon>Fabaceae</taxon>
        <taxon>Papilionoideae</taxon>
        <taxon>50 kb inversion clade</taxon>
        <taxon>NPAAA clade</taxon>
        <taxon>indigoferoid/millettioid clade</taxon>
        <taxon>Phaseoleae</taxon>
        <taxon>Vigna</taxon>
    </lineage>
</organism>
<reference evidence="4" key="1">
    <citation type="journal article" date="2015" name="Proc. Natl. Acad. Sci. U.S.A.">
        <title>Genome sequencing of adzuki bean (Vigna angularis) provides insight into high starch and low fat accumulation and domestication.</title>
        <authorList>
            <person name="Yang K."/>
            <person name="Tian Z."/>
            <person name="Chen C."/>
            <person name="Luo L."/>
            <person name="Zhao B."/>
            <person name="Wang Z."/>
            <person name="Yu L."/>
            <person name="Li Y."/>
            <person name="Sun Y."/>
            <person name="Li W."/>
            <person name="Chen Y."/>
            <person name="Li Y."/>
            <person name="Zhang Y."/>
            <person name="Ai D."/>
            <person name="Zhao J."/>
            <person name="Shang C."/>
            <person name="Ma Y."/>
            <person name="Wu B."/>
            <person name="Wang M."/>
            <person name="Gao L."/>
            <person name="Sun D."/>
            <person name="Zhang P."/>
            <person name="Guo F."/>
            <person name="Wang W."/>
            <person name="Li Y."/>
            <person name="Wang J."/>
            <person name="Varshney R.K."/>
            <person name="Wang J."/>
            <person name="Ling H.Q."/>
            <person name="Wan P."/>
        </authorList>
    </citation>
    <scope>NUCLEOTIDE SEQUENCE</scope>
    <source>
        <strain evidence="4">cv. Jingnong 6</strain>
    </source>
</reference>
<keyword evidence="2" id="KW-0472">Membrane</keyword>
<accession>A0A0L9UL10</accession>
<feature type="transmembrane region" description="Helical" evidence="2">
    <location>
        <begin position="228"/>
        <end position="246"/>
    </location>
</feature>
<dbReference type="AlphaFoldDB" id="A0A0L9UL10"/>
<keyword evidence="2" id="KW-0812">Transmembrane</keyword>
<dbReference type="Proteomes" id="UP000053144">
    <property type="component" value="Chromosome 5"/>
</dbReference>
<dbReference type="EMBL" id="CM003375">
    <property type="protein sequence ID" value="KOM43262.1"/>
    <property type="molecule type" value="Genomic_DNA"/>
</dbReference>
<gene>
    <name evidence="3" type="ORF">LR48_Vigan05g086600</name>
</gene>
<evidence type="ECO:0000256" key="2">
    <source>
        <dbReference type="SAM" id="Phobius"/>
    </source>
</evidence>